<comment type="caution">
    <text evidence="6">The sequence shown here is derived from an EMBL/GenBank/DDBJ whole genome shotgun (WGS) entry which is preliminary data.</text>
</comment>
<dbReference type="GO" id="GO:0016020">
    <property type="term" value="C:membrane"/>
    <property type="evidence" value="ECO:0007669"/>
    <property type="project" value="UniProtKB-SubCell"/>
</dbReference>
<dbReference type="OrthoDB" id="191334at2759"/>
<dbReference type="InterPro" id="IPR044174">
    <property type="entry name" value="BC10-like"/>
</dbReference>
<name>A0A9J5YXQ2_SOLCO</name>
<evidence type="ECO:0000256" key="5">
    <source>
        <dbReference type="ARBA" id="ARBA00023180"/>
    </source>
</evidence>
<dbReference type="PANTHER" id="PTHR31042:SF91">
    <property type="entry name" value="CORE-2_I-BRANCHING BETA-1,6-N-ACETYLGLUCOSAMINYLTRANSFERASE FAMILY PROTEIN"/>
    <property type="match status" value="1"/>
</dbReference>
<evidence type="ECO:0000256" key="4">
    <source>
        <dbReference type="ARBA" id="ARBA00023136"/>
    </source>
</evidence>
<reference evidence="6 7" key="1">
    <citation type="submission" date="2020-09" db="EMBL/GenBank/DDBJ databases">
        <title>De no assembly of potato wild relative species, Solanum commersonii.</title>
        <authorList>
            <person name="Cho K."/>
        </authorList>
    </citation>
    <scope>NUCLEOTIDE SEQUENCE [LARGE SCALE GENOMIC DNA]</scope>
    <source>
        <strain evidence="6">LZ3.2</strain>
        <tissue evidence="6">Leaf</tissue>
    </source>
</reference>
<dbReference type="Pfam" id="PF02485">
    <property type="entry name" value="Branch"/>
    <property type="match status" value="1"/>
</dbReference>
<sequence length="158" mass="18709">MEELNDVWHSMNDEELMWRASMVPQIEKYPFNRIPRVAFLFLTRGRLPLAPLWEMFFKGHEGLFSIYIHTSPDFNYEPPPSSVFYKRRIPSQAVQWGRSTMIDAERRLLANALLDISNERFILLSESCIPFLQFHYNLHLPHKFLTKVSSDHLTIRGN</sequence>
<evidence type="ECO:0000256" key="3">
    <source>
        <dbReference type="ARBA" id="ARBA00022679"/>
    </source>
</evidence>
<comment type="subcellular location">
    <subcellularLocation>
        <location evidence="1">Membrane</location>
        <topology evidence="1">Single-pass type II membrane protein</topology>
    </subcellularLocation>
</comment>
<dbReference type="AlphaFoldDB" id="A0A9J5YXQ2"/>
<evidence type="ECO:0000256" key="2">
    <source>
        <dbReference type="ARBA" id="ARBA00022676"/>
    </source>
</evidence>
<dbReference type="Proteomes" id="UP000824120">
    <property type="component" value="Chromosome 5"/>
</dbReference>
<keyword evidence="3" id="KW-0808">Transferase</keyword>
<gene>
    <name evidence="6" type="ORF">H5410_025352</name>
</gene>
<keyword evidence="4" id="KW-0472">Membrane</keyword>
<proteinExistence type="predicted"/>
<keyword evidence="5" id="KW-0325">Glycoprotein</keyword>
<keyword evidence="7" id="KW-1185">Reference proteome</keyword>
<dbReference type="PANTHER" id="PTHR31042">
    <property type="entry name" value="CORE-2/I-BRANCHING BETA-1,6-N-ACETYLGLUCOSAMINYLTRANSFERASE FAMILY PROTEIN-RELATED"/>
    <property type="match status" value="1"/>
</dbReference>
<keyword evidence="2" id="KW-0328">Glycosyltransferase</keyword>
<evidence type="ECO:0000256" key="1">
    <source>
        <dbReference type="ARBA" id="ARBA00004606"/>
    </source>
</evidence>
<dbReference type="EMBL" id="JACXVP010000005">
    <property type="protein sequence ID" value="KAG5603860.1"/>
    <property type="molecule type" value="Genomic_DNA"/>
</dbReference>
<dbReference type="InterPro" id="IPR003406">
    <property type="entry name" value="Glyco_trans_14"/>
</dbReference>
<accession>A0A9J5YXQ2</accession>
<evidence type="ECO:0000313" key="7">
    <source>
        <dbReference type="Proteomes" id="UP000824120"/>
    </source>
</evidence>
<protein>
    <submittedName>
        <fullName evidence="6">Uncharacterized protein</fullName>
    </submittedName>
</protein>
<organism evidence="6 7">
    <name type="scientific">Solanum commersonii</name>
    <name type="common">Commerson's wild potato</name>
    <name type="synonym">Commerson's nightshade</name>
    <dbReference type="NCBI Taxonomy" id="4109"/>
    <lineage>
        <taxon>Eukaryota</taxon>
        <taxon>Viridiplantae</taxon>
        <taxon>Streptophyta</taxon>
        <taxon>Embryophyta</taxon>
        <taxon>Tracheophyta</taxon>
        <taxon>Spermatophyta</taxon>
        <taxon>Magnoliopsida</taxon>
        <taxon>eudicotyledons</taxon>
        <taxon>Gunneridae</taxon>
        <taxon>Pentapetalae</taxon>
        <taxon>asterids</taxon>
        <taxon>lamiids</taxon>
        <taxon>Solanales</taxon>
        <taxon>Solanaceae</taxon>
        <taxon>Solanoideae</taxon>
        <taxon>Solaneae</taxon>
        <taxon>Solanum</taxon>
    </lineage>
</organism>
<evidence type="ECO:0000313" key="6">
    <source>
        <dbReference type="EMBL" id="KAG5603860.1"/>
    </source>
</evidence>
<dbReference type="GO" id="GO:0016757">
    <property type="term" value="F:glycosyltransferase activity"/>
    <property type="evidence" value="ECO:0007669"/>
    <property type="project" value="UniProtKB-KW"/>
</dbReference>